<dbReference type="AlphaFoldDB" id="A0A9X0D4W0"/>
<dbReference type="Proteomes" id="UP001163046">
    <property type="component" value="Unassembled WGS sequence"/>
</dbReference>
<evidence type="ECO:0000313" key="3">
    <source>
        <dbReference type="Proteomes" id="UP001163046"/>
    </source>
</evidence>
<sequence>MNGGRKTSDCSLETDSDVTSDLLSDFTDTDYDLRSQRYSGLSEASSDFSFGTSPAWKLFHSVELDRNALEATVEADISDLGSSQQTLRECLKNLKLQGSVTPTMQRRIFQATSPRDAKEEFPDGAMDSVSRPVDKAIFFDVEQYNDKSPEEEEAIVGSPRKLSLVQSLISSIEKRSGSSNDSPRANKNAGSSSAGKHRMEESAVTTQKTTEGNHEMPRARPPSFDGLTKEDSAENVEVGTEHRVPSPDGEHAVPRDPVVYDVNQNVSNSKPKESDETSTKPQRIPGENHSRGLRV</sequence>
<evidence type="ECO:0000313" key="2">
    <source>
        <dbReference type="EMBL" id="KAJ7387432.1"/>
    </source>
</evidence>
<dbReference type="EMBL" id="MU825874">
    <property type="protein sequence ID" value="KAJ7387432.1"/>
    <property type="molecule type" value="Genomic_DNA"/>
</dbReference>
<evidence type="ECO:0000256" key="1">
    <source>
        <dbReference type="SAM" id="MobiDB-lite"/>
    </source>
</evidence>
<protein>
    <submittedName>
        <fullName evidence="2">Uncharacterized protein</fullName>
    </submittedName>
</protein>
<gene>
    <name evidence="2" type="ORF">OS493_004429</name>
</gene>
<feature type="compositionally biased region" description="Polar residues" evidence="1">
    <location>
        <begin position="177"/>
        <end position="194"/>
    </location>
</feature>
<feature type="region of interest" description="Disordered" evidence="1">
    <location>
        <begin position="173"/>
        <end position="295"/>
    </location>
</feature>
<name>A0A9X0D4W0_9CNID</name>
<feature type="compositionally biased region" description="Basic and acidic residues" evidence="1">
    <location>
        <begin position="239"/>
        <end position="254"/>
    </location>
</feature>
<organism evidence="2 3">
    <name type="scientific">Desmophyllum pertusum</name>
    <dbReference type="NCBI Taxonomy" id="174260"/>
    <lineage>
        <taxon>Eukaryota</taxon>
        <taxon>Metazoa</taxon>
        <taxon>Cnidaria</taxon>
        <taxon>Anthozoa</taxon>
        <taxon>Hexacorallia</taxon>
        <taxon>Scleractinia</taxon>
        <taxon>Caryophylliina</taxon>
        <taxon>Caryophylliidae</taxon>
        <taxon>Desmophyllum</taxon>
    </lineage>
</organism>
<feature type="compositionally biased region" description="Basic and acidic residues" evidence="1">
    <location>
        <begin position="286"/>
        <end position="295"/>
    </location>
</feature>
<proteinExistence type="predicted"/>
<reference evidence="2" key="1">
    <citation type="submission" date="2023-01" db="EMBL/GenBank/DDBJ databases">
        <title>Genome assembly of the deep-sea coral Lophelia pertusa.</title>
        <authorList>
            <person name="Herrera S."/>
            <person name="Cordes E."/>
        </authorList>
    </citation>
    <scope>NUCLEOTIDE SEQUENCE</scope>
    <source>
        <strain evidence="2">USNM1676648</strain>
        <tissue evidence="2">Polyp</tissue>
    </source>
</reference>
<comment type="caution">
    <text evidence="2">The sequence shown here is derived from an EMBL/GenBank/DDBJ whole genome shotgun (WGS) entry which is preliminary data.</text>
</comment>
<accession>A0A9X0D4W0</accession>
<keyword evidence="3" id="KW-1185">Reference proteome</keyword>